<dbReference type="InterPro" id="IPR001000">
    <property type="entry name" value="GH10_dom"/>
</dbReference>
<organism evidence="7 8">
    <name type="scientific">Dillenia turbinata</name>
    <dbReference type="NCBI Taxonomy" id="194707"/>
    <lineage>
        <taxon>Eukaryota</taxon>
        <taxon>Viridiplantae</taxon>
        <taxon>Streptophyta</taxon>
        <taxon>Embryophyta</taxon>
        <taxon>Tracheophyta</taxon>
        <taxon>Spermatophyta</taxon>
        <taxon>Magnoliopsida</taxon>
        <taxon>eudicotyledons</taxon>
        <taxon>Gunneridae</taxon>
        <taxon>Pentapetalae</taxon>
        <taxon>Dilleniales</taxon>
        <taxon>Dilleniaceae</taxon>
        <taxon>Dillenia</taxon>
    </lineage>
</organism>
<feature type="chain" id="PRO_5043017908" evidence="5">
    <location>
        <begin position="25"/>
        <end position="315"/>
    </location>
</feature>
<dbReference type="Proteomes" id="UP001370490">
    <property type="component" value="Unassembled WGS sequence"/>
</dbReference>
<evidence type="ECO:0000256" key="1">
    <source>
        <dbReference type="ARBA" id="ARBA00007495"/>
    </source>
</evidence>
<dbReference type="Gene3D" id="3.20.20.80">
    <property type="entry name" value="Glycosidases"/>
    <property type="match status" value="1"/>
</dbReference>
<dbReference type="SUPFAM" id="SSF49785">
    <property type="entry name" value="Galactose-binding domain-like"/>
    <property type="match status" value="1"/>
</dbReference>
<dbReference type="InterPro" id="IPR008979">
    <property type="entry name" value="Galactose-bd-like_sf"/>
</dbReference>
<proteinExistence type="inferred from homology"/>
<gene>
    <name evidence="7" type="ORF">RJ641_013528</name>
</gene>
<sequence length="315" mass="35143">MRVYTESNTVLLLCFLALGLAVDAVPYDYTASIEASTSRIFSYLLCFFVQCLKNPHKPQYGGGIIKNPELNEGLKGWSSLGGAKIEQTASQDGNNFIVAYDRNQSWGSFSQIAQMEKDNLYTFSAWLQVNEENVSIAAVFKTPTGFKNAGSVIAECSCWSMLKGGLTANFSGPAELYFESDNTSVEIWADSSHCNHSLKKNGALTMTTFENEMKWISNEPNHGQEDYSIPDSMLNFAGQNGIAVRGHNIFWDDPSFQPGWLKSLSIKDLRAATGKRISSIMTRYRGKVIGWDVVNENMHNSFFEQRWGPHFTPDS</sequence>
<evidence type="ECO:0000313" key="7">
    <source>
        <dbReference type="EMBL" id="KAK6945984.1"/>
    </source>
</evidence>
<keyword evidence="5" id="KW-0732">Signal</keyword>
<dbReference type="Pfam" id="PF00331">
    <property type="entry name" value="Glyco_hydro_10"/>
    <property type="match status" value="1"/>
</dbReference>
<comment type="similarity">
    <text evidence="1">Belongs to the glycosyl hydrolase 10 (cellulase F) family.</text>
</comment>
<name>A0AAN8W4F4_9MAGN</name>
<dbReference type="EMBL" id="JBAMMX010000002">
    <property type="protein sequence ID" value="KAK6945984.1"/>
    <property type="molecule type" value="Genomic_DNA"/>
</dbReference>
<keyword evidence="2 7" id="KW-0378">Hydrolase</keyword>
<evidence type="ECO:0000313" key="8">
    <source>
        <dbReference type="Proteomes" id="UP001370490"/>
    </source>
</evidence>
<evidence type="ECO:0000256" key="5">
    <source>
        <dbReference type="SAM" id="SignalP"/>
    </source>
</evidence>
<dbReference type="SUPFAM" id="SSF51445">
    <property type="entry name" value="(Trans)glycosidases"/>
    <property type="match status" value="1"/>
</dbReference>
<protein>
    <submittedName>
        <fullName evidence="7">Glycoside hydrolase family 10 domain</fullName>
    </submittedName>
</protein>
<keyword evidence="4" id="KW-0624">Polysaccharide degradation</keyword>
<feature type="domain" description="GH10" evidence="6">
    <location>
        <begin position="179"/>
        <end position="315"/>
    </location>
</feature>
<keyword evidence="3" id="KW-0119">Carbohydrate metabolism</keyword>
<dbReference type="GO" id="GO:0000272">
    <property type="term" value="P:polysaccharide catabolic process"/>
    <property type="evidence" value="ECO:0007669"/>
    <property type="project" value="UniProtKB-KW"/>
</dbReference>
<dbReference type="AlphaFoldDB" id="A0AAN8W4F4"/>
<comment type="caution">
    <text evidence="7">The sequence shown here is derived from an EMBL/GenBank/DDBJ whole genome shotgun (WGS) entry which is preliminary data.</text>
</comment>
<dbReference type="PANTHER" id="PTHR31490">
    <property type="entry name" value="GLYCOSYL HYDROLASE"/>
    <property type="match status" value="1"/>
</dbReference>
<feature type="signal peptide" evidence="5">
    <location>
        <begin position="1"/>
        <end position="24"/>
    </location>
</feature>
<evidence type="ECO:0000259" key="6">
    <source>
        <dbReference type="PROSITE" id="PS51760"/>
    </source>
</evidence>
<dbReference type="PANTHER" id="PTHR31490:SF2">
    <property type="entry name" value="GLYCOSYL HYDROLASE FAMILY 10 PROTEIN"/>
    <property type="match status" value="1"/>
</dbReference>
<dbReference type="InterPro" id="IPR017853">
    <property type="entry name" value="GH"/>
</dbReference>
<evidence type="ECO:0000256" key="4">
    <source>
        <dbReference type="ARBA" id="ARBA00023326"/>
    </source>
</evidence>
<reference evidence="7 8" key="1">
    <citation type="submission" date="2023-12" db="EMBL/GenBank/DDBJ databases">
        <title>A high-quality genome assembly for Dillenia turbinata (Dilleniales).</title>
        <authorList>
            <person name="Chanderbali A."/>
        </authorList>
    </citation>
    <scope>NUCLEOTIDE SEQUENCE [LARGE SCALE GENOMIC DNA]</scope>
    <source>
        <strain evidence="7">LSX21</strain>
        <tissue evidence="7">Leaf</tissue>
    </source>
</reference>
<dbReference type="Gene3D" id="2.60.120.260">
    <property type="entry name" value="Galactose-binding domain-like"/>
    <property type="match status" value="1"/>
</dbReference>
<dbReference type="GO" id="GO:0031176">
    <property type="term" value="F:endo-1,4-beta-xylanase activity"/>
    <property type="evidence" value="ECO:0007669"/>
    <property type="project" value="UniProtKB-ARBA"/>
</dbReference>
<evidence type="ECO:0000256" key="3">
    <source>
        <dbReference type="ARBA" id="ARBA00023277"/>
    </source>
</evidence>
<dbReference type="InterPro" id="IPR044846">
    <property type="entry name" value="GH10"/>
</dbReference>
<keyword evidence="8" id="KW-1185">Reference proteome</keyword>
<evidence type="ECO:0000256" key="2">
    <source>
        <dbReference type="ARBA" id="ARBA00022801"/>
    </source>
</evidence>
<accession>A0AAN8W4F4</accession>
<dbReference type="PROSITE" id="PS51760">
    <property type="entry name" value="GH10_2"/>
    <property type="match status" value="1"/>
</dbReference>